<feature type="compositionally biased region" description="Basic and acidic residues" evidence="1">
    <location>
        <begin position="616"/>
        <end position="631"/>
    </location>
</feature>
<feature type="compositionally biased region" description="Acidic residues" evidence="1">
    <location>
        <begin position="591"/>
        <end position="615"/>
    </location>
</feature>
<accession>A0ABP0H7F1</accession>
<comment type="caution">
    <text evidence="2">The sequence shown here is derived from an EMBL/GenBank/DDBJ whole genome shotgun (WGS) entry which is preliminary data.</text>
</comment>
<feature type="region of interest" description="Disordered" evidence="1">
    <location>
        <begin position="123"/>
        <end position="153"/>
    </location>
</feature>
<name>A0ABP0H7F1_9DINO</name>
<protein>
    <submittedName>
        <fullName evidence="2">Uncharacterized protein</fullName>
    </submittedName>
</protein>
<sequence>MDSLRRASQSLLSPLSSPKESDSPNAQGKAGSMFSSLRRASMSLGFRTEGGSVGLPRVDTVDKRRSIRNSTRPKGSPKRSSVKSRAEPVLLQPHVEHASLVLQQALYRRGDPFKNLSSTWLAGGEKGELPEESSDEELLEQSRNKRKKGKAEVSETEMADFITGLRRNMKKPETQAVACEELSQRLAGRKQEGIDSIVIEEAATTALEAAQEHPDDMQLHMTVCPLLADLLTFSKASGGYPTSIIASGAALALQSYLHFYEKLDGDDQFEKVFKRLAKELPVEDQLHIMHAVGDALPAFCANMHKKAAHKKFQQEEVVRRHQLKNSAFGHLTWLRGHKIRADLMPTWQVTKKQIEEKQRTFVDKGPPRVGGDVWYKVWVPNSQKAWCYKGNFVNEARFLAESQKMDFAWLSVETAQKLFERDPTIEEALQYHVVAVATDDKRYFWSHAFVQFLTVLQEESDFPYGQVCYTVKDFQRRYPQAKFPVPGKYTVVAKSEAVTLPVPPAISRNLRSTPTLLGHSTLSRDQEVPAPPPLPDRLPCPIPYELTEPWMCIFASDMEKQDMNKKLLELQRNAQAERVQRIQRRSFSAAEDVDEESEAAEQPEEEEVEEDEEVDPHEMERQRLGRKRSTDEREDLQDDLQEDPSNEGGAKEDQGQQEDQEIEEGPGELGEEDLEAEEQKPEISAEELPRSEGSGDESEFGEQESPSRDQVRKASTMHSQEDGEPEARRASRRQSKD</sequence>
<feature type="compositionally biased region" description="Basic and acidic residues" evidence="1">
    <location>
        <begin position="719"/>
        <end position="737"/>
    </location>
</feature>
<feature type="compositionally biased region" description="Acidic residues" evidence="1">
    <location>
        <begin position="130"/>
        <end position="139"/>
    </location>
</feature>
<reference evidence="2 3" key="1">
    <citation type="submission" date="2024-02" db="EMBL/GenBank/DDBJ databases">
        <authorList>
            <person name="Chen Y."/>
            <person name="Shah S."/>
            <person name="Dougan E. K."/>
            <person name="Thang M."/>
            <person name="Chan C."/>
        </authorList>
    </citation>
    <scope>NUCLEOTIDE SEQUENCE [LARGE SCALE GENOMIC DNA]</scope>
</reference>
<feature type="region of interest" description="Disordered" evidence="1">
    <location>
        <begin position="583"/>
        <end position="737"/>
    </location>
</feature>
<evidence type="ECO:0000256" key="1">
    <source>
        <dbReference type="SAM" id="MobiDB-lite"/>
    </source>
</evidence>
<evidence type="ECO:0000313" key="2">
    <source>
        <dbReference type="EMBL" id="CAK8985980.1"/>
    </source>
</evidence>
<feature type="compositionally biased region" description="Basic and acidic residues" evidence="1">
    <location>
        <begin position="677"/>
        <end position="690"/>
    </location>
</feature>
<evidence type="ECO:0000313" key="3">
    <source>
        <dbReference type="Proteomes" id="UP001642464"/>
    </source>
</evidence>
<feature type="compositionally biased region" description="Acidic residues" evidence="1">
    <location>
        <begin position="632"/>
        <end position="645"/>
    </location>
</feature>
<dbReference type="EMBL" id="CAXAMM010000114">
    <property type="protein sequence ID" value="CAK8985980.1"/>
    <property type="molecule type" value="Genomic_DNA"/>
</dbReference>
<keyword evidence="3" id="KW-1185">Reference proteome</keyword>
<feature type="region of interest" description="Disordered" evidence="1">
    <location>
        <begin position="1"/>
        <end position="90"/>
    </location>
</feature>
<feature type="compositionally biased region" description="Low complexity" evidence="1">
    <location>
        <begin position="6"/>
        <end position="18"/>
    </location>
</feature>
<feature type="compositionally biased region" description="Acidic residues" evidence="1">
    <location>
        <begin position="655"/>
        <end position="676"/>
    </location>
</feature>
<proteinExistence type="predicted"/>
<gene>
    <name evidence="2" type="ORF">SCF082_LOCUS362</name>
</gene>
<organism evidence="2 3">
    <name type="scientific">Durusdinium trenchii</name>
    <dbReference type="NCBI Taxonomy" id="1381693"/>
    <lineage>
        <taxon>Eukaryota</taxon>
        <taxon>Sar</taxon>
        <taxon>Alveolata</taxon>
        <taxon>Dinophyceae</taxon>
        <taxon>Suessiales</taxon>
        <taxon>Symbiodiniaceae</taxon>
        <taxon>Durusdinium</taxon>
    </lineage>
</organism>
<dbReference type="Proteomes" id="UP001642464">
    <property type="component" value="Unassembled WGS sequence"/>
</dbReference>